<keyword evidence="1" id="KW-1133">Transmembrane helix</keyword>
<organism evidence="2 3">
    <name type="scientific">Streptomyces venezuelae</name>
    <dbReference type="NCBI Taxonomy" id="54571"/>
    <lineage>
        <taxon>Bacteria</taxon>
        <taxon>Bacillati</taxon>
        <taxon>Actinomycetota</taxon>
        <taxon>Actinomycetes</taxon>
        <taxon>Kitasatosporales</taxon>
        <taxon>Streptomycetaceae</taxon>
        <taxon>Streptomyces</taxon>
    </lineage>
</organism>
<proteinExistence type="predicted"/>
<protein>
    <submittedName>
        <fullName evidence="2">ABC transporter permease</fullName>
    </submittedName>
</protein>
<feature type="transmembrane region" description="Helical" evidence="1">
    <location>
        <begin position="21"/>
        <end position="43"/>
    </location>
</feature>
<reference evidence="2 3" key="1">
    <citation type="submission" date="2018-05" db="EMBL/GenBank/DDBJ databases">
        <title>Streptomyces venezuelae.</title>
        <authorList>
            <person name="Kim W."/>
            <person name="Lee N."/>
            <person name="Cho B.-K."/>
        </authorList>
    </citation>
    <scope>NUCLEOTIDE SEQUENCE [LARGE SCALE GENOMIC DNA]</scope>
    <source>
        <strain evidence="2 3">ATCC 14584</strain>
    </source>
</reference>
<keyword evidence="1" id="KW-0812">Transmembrane</keyword>
<keyword evidence="1" id="KW-0472">Membrane</keyword>
<evidence type="ECO:0000313" key="2">
    <source>
        <dbReference type="EMBL" id="QES38290.1"/>
    </source>
</evidence>
<feature type="transmembrane region" description="Helical" evidence="1">
    <location>
        <begin position="63"/>
        <end position="82"/>
    </location>
</feature>
<dbReference type="Pfam" id="PF12730">
    <property type="entry name" value="ABC2_membrane_4"/>
    <property type="match status" value="1"/>
</dbReference>
<evidence type="ECO:0000256" key="1">
    <source>
        <dbReference type="SAM" id="Phobius"/>
    </source>
</evidence>
<dbReference type="AlphaFoldDB" id="A0A5P2C7S2"/>
<feature type="transmembrane region" description="Helical" evidence="1">
    <location>
        <begin position="224"/>
        <end position="245"/>
    </location>
</feature>
<feature type="transmembrane region" description="Helical" evidence="1">
    <location>
        <begin position="146"/>
        <end position="172"/>
    </location>
</feature>
<dbReference type="Proteomes" id="UP000322927">
    <property type="component" value="Chromosome"/>
</dbReference>
<dbReference type="EMBL" id="CP029192">
    <property type="protein sequence ID" value="QES38290.1"/>
    <property type="molecule type" value="Genomic_DNA"/>
</dbReference>
<accession>A0A5P2C7S2</accession>
<sequence length="250" mass="25672">MTMANSAVLPVTHAEWIKIKSLRASLISLLVIFAATLAVTVLASATIGRAEADNPDAEPLFDAFYAFNFGQIAAISFGTTAVSSEYTSGALRISLAAVPRRGLFYGSKMLVVGGLALLAGLVTGFATFLTSQAFMGEYAIGLDHPGAVRACVGGGIYLALMALLAAGLTAVLRSGVAVLSILIPFTLIVSFVVGDVASGAAGYLPDKAGQQVLHETPTGSLGPWAGLAVSAAWTAAVLLAGWWAVRRRDA</sequence>
<gene>
    <name evidence="2" type="ORF">DEJ48_37060</name>
</gene>
<feature type="transmembrane region" description="Helical" evidence="1">
    <location>
        <begin position="103"/>
        <end position="126"/>
    </location>
</feature>
<dbReference type="OrthoDB" id="4529884at2"/>
<name>A0A5P2C7S2_STRVZ</name>
<feature type="transmembrane region" description="Helical" evidence="1">
    <location>
        <begin position="179"/>
        <end position="204"/>
    </location>
</feature>
<evidence type="ECO:0000313" key="3">
    <source>
        <dbReference type="Proteomes" id="UP000322927"/>
    </source>
</evidence>